<dbReference type="Pfam" id="PF23559">
    <property type="entry name" value="WHD_DRP"/>
    <property type="match status" value="1"/>
</dbReference>
<keyword evidence="5" id="KW-1185">Reference proteome</keyword>
<sequence length="274" mass="31777">MLSYLRQCFALFSLYPKDYGCNTSKVTSLWWALRLLASPYKNMTLEDVANQYLYELHSFTTKSIVVRIILFPNATTRAINEALLNTFLSKFKYFYLACETLSRSIGKLKHLRYFNIMENYNIKKLPSSICKLQHLQVLKLDGCTKLEALPKGLRKLISLQQSEITTKKFVLPEIEIANLSSLTYLSIYSSKNLEIVFDGVKFPTLKLLIVAYCSSLKSLPMDVKTFPELETLVVKDCCNLDLELWKDQNEEQNPKLKLKFVRFWDLPQLIVLPQ</sequence>
<dbReference type="EMBL" id="KQ483561">
    <property type="protein sequence ID" value="KYP46348.1"/>
    <property type="molecule type" value="Genomic_DNA"/>
</dbReference>
<dbReference type="SUPFAM" id="SSF52058">
    <property type="entry name" value="L domain-like"/>
    <property type="match status" value="1"/>
</dbReference>
<dbReference type="PANTHER" id="PTHR47186:SF53">
    <property type="entry name" value="RX N-TERMINAL DOMAIN-CONTAINING PROTEIN"/>
    <property type="match status" value="1"/>
</dbReference>
<evidence type="ECO:0000259" key="2">
    <source>
        <dbReference type="Pfam" id="PF23559"/>
    </source>
</evidence>
<feature type="domain" description="Disease resistance R13L4/SHOC-2-like LRR" evidence="3">
    <location>
        <begin position="102"/>
        <end position="268"/>
    </location>
</feature>
<dbReference type="InterPro" id="IPR058922">
    <property type="entry name" value="WHD_DRP"/>
</dbReference>
<name>A0A151RUX4_CAJCA</name>
<reference evidence="4" key="1">
    <citation type="journal article" date="2012" name="Nat. Biotechnol.">
        <title>Draft genome sequence of pigeonpea (Cajanus cajan), an orphan legume crop of resource-poor farmers.</title>
        <authorList>
            <person name="Varshney R.K."/>
            <person name="Chen W."/>
            <person name="Li Y."/>
            <person name="Bharti A.K."/>
            <person name="Saxena R.K."/>
            <person name="Schlueter J.A."/>
            <person name="Donoghue M.T."/>
            <person name="Azam S."/>
            <person name="Fan G."/>
            <person name="Whaley A.M."/>
            <person name="Farmer A.D."/>
            <person name="Sheridan J."/>
            <person name="Iwata A."/>
            <person name="Tuteja R."/>
            <person name="Penmetsa R.V."/>
            <person name="Wu W."/>
            <person name="Upadhyaya H.D."/>
            <person name="Yang S.P."/>
            <person name="Shah T."/>
            <person name="Saxena K.B."/>
            <person name="Michael T."/>
            <person name="McCombie W.R."/>
            <person name="Yang B."/>
            <person name="Zhang G."/>
            <person name="Yang H."/>
            <person name="Wang J."/>
            <person name="Spillane C."/>
            <person name="Cook D.R."/>
            <person name="May G.D."/>
            <person name="Xu X."/>
            <person name="Jackson S.A."/>
        </authorList>
    </citation>
    <scope>NUCLEOTIDE SEQUENCE [LARGE SCALE GENOMIC DNA]</scope>
</reference>
<dbReference type="PANTHER" id="PTHR47186">
    <property type="entry name" value="LEUCINE-RICH REPEAT-CONTAINING PROTEIN 57"/>
    <property type="match status" value="1"/>
</dbReference>
<accession>A0A151RUX4</accession>
<organism evidence="4 5">
    <name type="scientific">Cajanus cajan</name>
    <name type="common">Pigeon pea</name>
    <name type="synonym">Cajanus indicus</name>
    <dbReference type="NCBI Taxonomy" id="3821"/>
    <lineage>
        <taxon>Eukaryota</taxon>
        <taxon>Viridiplantae</taxon>
        <taxon>Streptophyta</taxon>
        <taxon>Embryophyta</taxon>
        <taxon>Tracheophyta</taxon>
        <taxon>Spermatophyta</taxon>
        <taxon>Magnoliopsida</taxon>
        <taxon>eudicotyledons</taxon>
        <taxon>Gunneridae</taxon>
        <taxon>Pentapetalae</taxon>
        <taxon>rosids</taxon>
        <taxon>fabids</taxon>
        <taxon>Fabales</taxon>
        <taxon>Fabaceae</taxon>
        <taxon>Papilionoideae</taxon>
        <taxon>50 kb inversion clade</taxon>
        <taxon>NPAAA clade</taxon>
        <taxon>indigoferoid/millettioid clade</taxon>
        <taxon>Phaseoleae</taxon>
        <taxon>Cajanus</taxon>
    </lineage>
</organism>
<protein>
    <submittedName>
        <fullName evidence="4">Disease resistance protein RGA2</fullName>
    </submittedName>
</protein>
<evidence type="ECO:0000256" key="1">
    <source>
        <dbReference type="ARBA" id="ARBA00022737"/>
    </source>
</evidence>
<gene>
    <name evidence="4" type="ORF">KK1_032073</name>
</gene>
<dbReference type="AlphaFoldDB" id="A0A151RUX4"/>
<dbReference type="InterPro" id="IPR055414">
    <property type="entry name" value="LRR_R13L4/SHOC2-like"/>
</dbReference>
<evidence type="ECO:0000313" key="5">
    <source>
        <dbReference type="Proteomes" id="UP000075243"/>
    </source>
</evidence>
<evidence type="ECO:0000313" key="4">
    <source>
        <dbReference type="EMBL" id="KYP46348.1"/>
    </source>
</evidence>
<keyword evidence="1" id="KW-0677">Repeat</keyword>
<dbReference type="Gene3D" id="3.80.10.10">
    <property type="entry name" value="Ribonuclease Inhibitor"/>
    <property type="match status" value="1"/>
</dbReference>
<proteinExistence type="predicted"/>
<dbReference type="InterPro" id="IPR032675">
    <property type="entry name" value="LRR_dom_sf"/>
</dbReference>
<evidence type="ECO:0000259" key="3">
    <source>
        <dbReference type="Pfam" id="PF23598"/>
    </source>
</evidence>
<dbReference type="Pfam" id="PF23598">
    <property type="entry name" value="LRR_14"/>
    <property type="match status" value="1"/>
</dbReference>
<dbReference type="Proteomes" id="UP000075243">
    <property type="component" value="Unassembled WGS sequence"/>
</dbReference>
<dbReference type="Gramene" id="C.cajan_30161.t">
    <property type="protein sequence ID" value="C.cajan_30161.t"/>
    <property type="gene ID" value="C.cajan_30161"/>
</dbReference>
<dbReference type="OMA" id="FNIMENY"/>
<feature type="domain" description="Disease resistance protein winged helix" evidence="2">
    <location>
        <begin position="14"/>
        <end position="58"/>
    </location>
</feature>